<name>A0A0F9KJ68_9ZZZZ</name>
<dbReference type="EMBL" id="LAZR01014923">
    <property type="protein sequence ID" value="KKM15370.1"/>
    <property type="molecule type" value="Genomic_DNA"/>
</dbReference>
<accession>A0A0F9KJ68</accession>
<comment type="caution">
    <text evidence="1">The sequence shown here is derived from an EMBL/GenBank/DDBJ whole genome shotgun (WGS) entry which is preliminary data.</text>
</comment>
<dbReference type="AlphaFoldDB" id="A0A0F9KJ68"/>
<proteinExistence type="predicted"/>
<organism evidence="1">
    <name type="scientific">marine sediment metagenome</name>
    <dbReference type="NCBI Taxonomy" id="412755"/>
    <lineage>
        <taxon>unclassified sequences</taxon>
        <taxon>metagenomes</taxon>
        <taxon>ecological metagenomes</taxon>
    </lineage>
</organism>
<protein>
    <submittedName>
        <fullName evidence="1">Uncharacterized protein</fullName>
    </submittedName>
</protein>
<feature type="non-terminal residue" evidence="1">
    <location>
        <position position="1"/>
    </location>
</feature>
<reference evidence="1" key="1">
    <citation type="journal article" date="2015" name="Nature">
        <title>Complex archaea that bridge the gap between prokaryotes and eukaryotes.</title>
        <authorList>
            <person name="Spang A."/>
            <person name="Saw J.H."/>
            <person name="Jorgensen S.L."/>
            <person name="Zaremba-Niedzwiedzka K."/>
            <person name="Martijn J."/>
            <person name="Lind A.E."/>
            <person name="van Eijk R."/>
            <person name="Schleper C."/>
            <person name="Guy L."/>
            <person name="Ettema T.J."/>
        </authorList>
    </citation>
    <scope>NUCLEOTIDE SEQUENCE</scope>
</reference>
<sequence length="457" mass="45516">GTTSSTTVIASGGGVEAAALRVTIANDSTGVLSIDDNSSSLTVDSGATFTIQEDGAALTALQIIDDWDESDRAKVNLIVGQAGVAAGAGAVGVTVPRVTLASDDPAVALLVTIDSDTNTIQTNTTTIAGAISAGQMQVDIVADGAGLATSANQLADGHNVTVDNASLTVDLGVNNDVTIDGSSVVSVDDTTTHVTGTTEGINIMAVATPTDAAVAANDIGMVAMSVDRRLHVDADITASVTLTVDGSGVTQPVSAASLPLPAGAATAAAQLADGHNVTVDNVGGVEVVQVTAGDLNCTEASASGILTDTGVIASDTTSIDGKITACDTGAVVVTTLPRSQIGPAEPGTAIDSYIHVAINLTTAADQVLVSSAANKQIWIYGYAFTCGTADGQTVSLQDELDVALTGVMVFAKYGGISVPPSGNFSMPIFKLGTDKDLEIDITGGDVDGYIAYSIVSV</sequence>
<gene>
    <name evidence="1" type="ORF">LCGC14_1696780</name>
</gene>
<evidence type="ECO:0000313" key="1">
    <source>
        <dbReference type="EMBL" id="KKM15370.1"/>
    </source>
</evidence>